<protein>
    <recommendedName>
        <fullName evidence="4">RING-type E3 ubiquitin transferase</fullName>
        <ecNumber evidence="4">2.3.2.27</ecNumber>
    </recommendedName>
</protein>
<dbReference type="AlphaFoldDB" id="A0AAD3SGP5"/>
<keyword evidence="8 14" id="KW-0863">Zinc-finger</keyword>
<comment type="similarity">
    <text evidence="13">Belongs to the RING-type zinc finger family. ATL subfamily.</text>
</comment>
<dbReference type="Pfam" id="PF13639">
    <property type="entry name" value="zf-RING_2"/>
    <property type="match status" value="1"/>
</dbReference>
<evidence type="ECO:0000256" key="5">
    <source>
        <dbReference type="ARBA" id="ARBA00022679"/>
    </source>
</evidence>
<sequence length="214" mass="23233">MVKKVAVLIFSLKTPPYNKTQLQDSPTSSTAGHPGPIILFAFAVATILFMLIFYYYIAYRLRRTTVAQLLQQLGTTPSGQRSPPAGLHPSISRSFPILTYAEVKVLNRINGKAGVAPLECPVCLNAFEGHETLRLLPKCDHVFHRWCVDRWLRSHTTCPCCRANLVPEAPESTHTAVPASAESGGATEEDGGVASDGNALVVAPSRGRDAMVVY</sequence>
<evidence type="ECO:0000259" key="17">
    <source>
        <dbReference type="PROSITE" id="PS50089"/>
    </source>
</evidence>
<gene>
    <name evidence="18" type="ORF">Nepgr_012287</name>
</gene>
<keyword evidence="5" id="KW-0808">Transferase</keyword>
<accession>A0AAD3SGP5</accession>
<proteinExistence type="inferred from homology"/>
<dbReference type="Proteomes" id="UP001279734">
    <property type="component" value="Unassembled WGS sequence"/>
</dbReference>
<dbReference type="SUPFAM" id="SSF57850">
    <property type="entry name" value="RING/U-box"/>
    <property type="match status" value="1"/>
</dbReference>
<keyword evidence="10" id="KW-0862">Zinc</keyword>
<dbReference type="EC" id="2.3.2.27" evidence="4"/>
<evidence type="ECO:0000256" key="13">
    <source>
        <dbReference type="ARBA" id="ARBA00024209"/>
    </source>
</evidence>
<evidence type="ECO:0000256" key="12">
    <source>
        <dbReference type="ARBA" id="ARBA00023136"/>
    </source>
</evidence>
<evidence type="ECO:0000256" key="10">
    <source>
        <dbReference type="ARBA" id="ARBA00022833"/>
    </source>
</evidence>
<feature type="domain" description="RING-type" evidence="17">
    <location>
        <begin position="120"/>
        <end position="162"/>
    </location>
</feature>
<evidence type="ECO:0000256" key="11">
    <source>
        <dbReference type="ARBA" id="ARBA00022989"/>
    </source>
</evidence>
<keyword evidence="12 16" id="KW-0472">Membrane</keyword>
<feature type="transmembrane region" description="Helical" evidence="16">
    <location>
        <begin position="37"/>
        <end position="57"/>
    </location>
</feature>
<evidence type="ECO:0000256" key="4">
    <source>
        <dbReference type="ARBA" id="ARBA00012483"/>
    </source>
</evidence>
<dbReference type="EMBL" id="BSYO01000010">
    <property type="protein sequence ID" value="GMH10446.1"/>
    <property type="molecule type" value="Genomic_DNA"/>
</dbReference>
<dbReference type="GO" id="GO:0061630">
    <property type="term" value="F:ubiquitin protein ligase activity"/>
    <property type="evidence" value="ECO:0007669"/>
    <property type="project" value="UniProtKB-EC"/>
</dbReference>
<keyword evidence="6 16" id="KW-0812">Transmembrane</keyword>
<evidence type="ECO:0000256" key="8">
    <source>
        <dbReference type="ARBA" id="ARBA00022771"/>
    </source>
</evidence>
<keyword evidence="9" id="KW-0833">Ubl conjugation pathway</keyword>
<dbReference type="InterPro" id="IPR013083">
    <property type="entry name" value="Znf_RING/FYVE/PHD"/>
</dbReference>
<dbReference type="InterPro" id="IPR053238">
    <property type="entry name" value="RING-H2_zinc_finger"/>
</dbReference>
<dbReference type="PANTHER" id="PTHR14155">
    <property type="entry name" value="RING FINGER DOMAIN-CONTAINING"/>
    <property type="match status" value="1"/>
</dbReference>
<evidence type="ECO:0000256" key="2">
    <source>
        <dbReference type="ARBA" id="ARBA00004167"/>
    </source>
</evidence>
<evidence type="ECO:0000256" key="14">
    <source>
        <dbReference type="PROSITE-ProRule" id="PRU00175"/>
    </source>
</evidence>
<dbReference type="PROSITE" id="PS50089">
    <property type="entry name" value="ZF_RING_2"/>
    <property type="match status" value="1"/>
</dbReference>
<comment type="subcellular location">
    <subcellularLocation>
        <location evidence="2">Membrane</location>
        <topology evidence="2">Single-pass membrane protein</topology>
    </subcellularLocation>
</comment>
<evidence type="ECO:0000256" key="15">
    <source>
        <dbReference type="SAM" id="MobiDB-lite"/>
    </source>
</evidence>
<keyword evidence="11 16" id="KW-1133">Transmembrane helix</keyword>
<evidence type="ECO:0000256" key="6">
    <source>
        <dbReference type="ARBA" id="ARBA00022692"/>
    </source>
</evidence>
<evidence type="ECO:0000313" key="18">
    <source>
        <dbReference type="EMBL" id="GMH10446.1"/>
    </source>
</evidence>
<comment type="pathway">
    <text evidence="3">Protein modification; protein ubiquitination.</text>
</comment>
<organism evidence="18 19">
    <name type="scientific">Nepenthes gracilis</name>
    <name type="common">Slender pitcher plant</name>
    <dbReference type="NCBI Taxonomy" id="150966"/>
    <lineage>
        <taxon>Eukaryota</taxon>
        <taxon>Viridiplantae</taxon>
        <taxon>Streptophyta</taxon>
        <taxon>Embryophyta</taxon>
        <taxon>Tracheophyta</taxon>
        <taxon>Spermatophyta</taxon>
        <taxon>Magnoliopsida</taxon>
        <taxon>eudicotyledons</taxon>
        <taxon>Gunneridae</taxon>
        <taxon>Pentapetalae</taxon>
        <taxon>Caryophyllales</taxon>
        <taxon>Nepenthaceae</taxon>
        <taxon>Nepenthes</taxon>
    </lineage>
</organism>
<evidence type="ECO:0000256" key="3">
    <source>
        <dbReference type="ARBA" id="ARBA00004906"/>
    </source>
</evidence>
<dbReference type="Gene3D" id="3.30.40.10">
    <property type="entry name" value="Zinc/RING finger domain, C3HC4 (zinc finger)"/>
    <property type="match status" value="1"/>
</dbReference>
<dbReference type="PANTHER" id="PTHR14155:SF632">
    <property type="entry name" value="RING-H2 FINGER PROTEIN ATL17-RELATED"/>
    <property type="match status" value="1"/>
</dbReference>
<reference evidence="18" key="1">
    <citation type="submission" date="2023-05" db="EMBL/GenBank/DDBJ databases">
        <title>Nepenthes gracilis genome sequencing.</title>
        <authorList>
            <person name="Fukushima K."/>
        </authorList>
    </citation>
    <scope>NUCLEOTIDE SEQUENCE</scope>
    <source>
        <strain evidence="18">SING2019-196</strain>
    </source>
</reference>
<evidence type="ECO:0000313" key="19">
    <source>
        <dbReference type="Proteomes" id="UP001279734"/>
    </source>
</evidence>
<evidence type="ECO:0000256" key="9">
    <source>
        <dbReference type="ARBA" id="ARBA00022786"/>
    </source>
</evidence>
<evidence type="ECO:0000256" key="16">
    <source>
        <dbReference type="SAM" id="Phobius"/>
    </source>
</evidence>
<dbReference type="FunFam" id="3.30.40.10:FF:000187">
    <property type="entry name" value="E3 ubiquitin-protein ligase ATL6"/>
    <property type="match status" value="1"/>
</dbReference>
<dbReference type="InterPro" id="IPR001841">
    <property type="entry name" value="Znf_RING"/>
</dbReference>
<evidence type="ECO:0000256" key="7">
    <source>
        <dbReference type="ARBA" id="ARBA00022723"/>
    </source>
</evidence>
<evidence type="ECO:0000256" key="1">
    <source>
        <dbReference type="ARBA" id="ARBA00000900"/>
    </source>
</evidence>
<name>A0AAD3SGP5_NEPGR</name>
<dbReference type="GO" id="GO:0016020">
    <property type="term" value="C:membrane"/>
    <property type="evidence" value="ECO:0007669"/>
    <property type="project" value="UniProtKB-SubCell"/>
</dbReference>
<feature type="region of interest" description="Disordered" evidence="15">
    <location>
        <begin position="171"/>
        <end position="199"/>
    </location>
</feature>
<comment type="caution">
    <text evidence="18">The sequence shown here is derived from an EMBL/GenBank/DDBJ whole genome shotgun (WGS) entry which is preliminary data.</text>
</comment>
<dbReference type="SMART" id="SM00184">
    <property type="entry name" value="RING"/>
    <property type="match status" value="1"/>
</dbReference>
<dbReference type="GO" id="GO:0008270">
    <property type="term" value="F:zinc ion binding"/>
    <property type="evidence" value="ECO:0007669"/>
    <property type="project" value="UniProtKB-KW"/>
</dbReference>
<keyword evidence="7" id="KW-0479">Metal-binding</keyword>
<comment type="catalytic activity">
    <reaction evidence="1">
        <text>S-ubiquitinyl-[E2 ubiquitin-conjugating enzyme]-L-cysteine + [acceptor protein]-L-lysine = [E2 ubiquitin-conjugating enzyme]-L-cysteine + N(6)-ubiquitinyl-[acceptor protein]-L-lysine.</text>
        <dbReference type="EC" id="2.3.2.27"/>
    </reaction>
</comment>
<dbReference type="CDD" id="cd16461">
    <property type="entry name" value="RING-H2_EL5-like"/>
    <property type="match status" value="1"/>
</dbReference>
<keyword evidence="19" id="KW-1185">Reference proteome</keyword>